<dbReference type="InterPro" id="IPR013766">
    <property type="entry name" value="Thioredoxin_domain"/>
</dbReference>
<protein>
    <submittedName>
        <fullName evidence="1">Thioredoxin</fullName>
    </submittedName>
</protein>
<dbReference type="Gene3D" id="3.40.30.10">
    <property type="entry name" value="Glutaredoxin"/>
    <property type="match status" value="1"/>
</dbReference>
<sequence>MNSLSAAAVVLGLVGAATVLGLLWRSRQGRVSQVRGDVITPADVATEVVFGKHATLVQFSTQWCSRCPGTGRLLARVADARTGVVHLDVDVSDRADIASRFSISQTPTTLILDANGRVHARVGGVPNAADITRQLDELAALQRESPTRSAAFV</sequence>
<dbReference type="EMBL" id="SOHQ01000021">
    <property type="protein sequence ID" value="TFD79757.1"/>
    <property type="molecule type" value="Genomic_DNA"/>
</dbReference>
<proteinExistence type="predicted"/>
<gene>
    <name evidence="1" type="ORF">E3T53_07015</name>
</gene>
<dbReference type="RefSeq" id="WP_134172029.1">
    <property type="nucleotide sequence ID" value="NZ_SODI01000001.1"/>
</dbReference>
<keyword evidence="2" id="KW-1185">Reference proteome</keyword>
<dbReference type="Proteomes" id="UP000298218">
    <property type="component" value="Unassembled WGS sequence"/>
</dbReference>
<accession>A0A4Y8KNI3</accession>
<dbReference type="SUPFAM" id="SSF52833">
    <property type="entry name" value="Thioredoxin-like"/>
    <property type="match status" value="1"/>
</dbReference>
<dbReference type="OrthoDB" id="1495530at2"/>
<dbReference type="InterPro" id="IPR036249">
    <property type="entry name" value="Thioredoxin-like_sf"/>
</dbReference>
<evidence type="ECO:0000313" key="2">
    <source>
        <dbReference type="Proteomes" id="UP000298218"/>
    </source>
</evidence>
<name>A0A4Y8KNI3_9MICO</name>
<dbReference type="CDD" id="cd02947">
    <property type="entry name" value="TRX_family"/>
    <property type="match status" value="1"/>
</dbReference>
<comment type="caution">
    <text evidence="1">The sequence shown here is derived from an EMBL/GenBank/DDBJ whole genome shotgun (WGS) entry which is preliminary data.</text>
</comment>
<organism evidence="1 2">
    <name type="scientific">Cryobacterium psychrophilum</name>
    <dbReference type="NCBI Taxonomy" id="41988"/>
    <lineage>
        <taxon>Bacteria</taxon>
        <taxon>Bacillati</taxon>
        <taxon>Actinomycetota</taxon>
        <taxon>Actinomycetes</taxon>
        <taxon>Micrococcales</taxon>
        <taxon>Microbacteriaceae</taxon>
        <taxon>Cryobacterium</taxon>
    </lineage>
</organism>
<dbReference type="PROSITE" id="PS51352">
    <property type="entry name" value="THIOREDOXIN_2"/>
    <property type="match status" value="1"/>
</dbReference>
<evidence type="ECO:0000313" key="1">
    <source>
        <dbReference type="EMBL" id="TFD79757.1"/>
    </source>
</evidence>
<dbReference type="Pfam" id="PF00085">
    <property type="entry name" value="Thioredoxin"/>
    <property type="match status" value="1"/>
</dbReference>
<dbReference type="AlphaFoldDB" id="A0A4Y8KNI3"/>
<reference evidence="1 2" key="1">
    <citation type="submission" date="2019-03" db="EMBL/GenBank/DDBJ databases">
        <title>Genomics of glacier-inhabiting Cryobacterium strains.</title>
        <authorList>
            <person name="Liu Q."/>
            <person name="Xin Y.-H."/>
        </authorList>
    </citation>
    <scope>NUCLEOTIDE SEQUENCE [LARGE SCALE GENOMIC DNA]</scope>
    <source>
        <strain evidence="1 2">CGMCC 1.4292</strain>
    </source>
</reference>